<dbReference type="AlphaFoldDB" id="A0A8E6ETJ1"/>
<evidence type="ECO:0000256" key="9">
    <source>
        <dbReference type="ARBA" id="ARBA00023118"/>
    </source>
</evidence>
<feature type="binding site" evidence="14">
    <location>
        <position position="500"/>
    </location>
    <ligand>
        <name>Mn(2+)</name>
        <dbReference type="ChEBI" id="CHEBI:29035"/>
    </ligand>
</feature>
<dbReference type="Gene3D" id="1.20.120.920">
    <property type="entry name" value="CRISPR-associated endonuclease Cas1, C-terminal domain"/>
    <property type="match status" value="1"/>
</dbReference>
<reference evidence="17" key="1">
    <citation type="submission" date="2021-05" db="EMBL/GenBank/DDBJ databases">
        <title>Complete genome sequence of the cellulolytic planctomycete Telmatocola sphagniphila SP2T and characterization of the first cellulase from planctomycetes.</title>
        <authorList>
            <person name="Rakitin A.L."/>
            <person name="Beletsky A.V."/>
            <person name="Naumoff D.G."/>
            <person name="Kulichevskaya I.S."/>
            <person name="Mardanov A.V."/>
            <person name="Ravin N.V."/>
            <person name="Dedysh S.N."/>
        </authorList>
    </citation>
    <scope>NUCLEOTIDE SEQUENCE</scope>
    <source>
        <strain evidence="17">SP2T</strain>
    </source>
</reference>
<evidence type="ECO:0000256" key="2">
    <source>
        <dbReference type="ARBA" id="ARBA00022723"/>
    </source>
</evidence>
<protein>
    <recommendedName>
        <fullName evidence="14">CRISPR-associated endonuclease Cas1</fullName>
        <ecNumber evidence="14">3.1.-.-</ecNumber>
    </recommendedName>
</protein>
<dbReference type="Gene3D" id="3.100.10.20">
    <property type="entry name" value="CRISPR-associated endonuclease Cas1, N-terminal domain"/>
    <property type="match status" value="1"/>
</dbReference>
<evidence type="ECO:0000313" key="17">
    <source>
        <dbReference type="EMBL" id="QVL30007.1"/>
    </source>
</evidence>
<dbReference type="GO" id="GO:0043571">
    <property type="term" value="P:maintenance of CRISPR repeat elements"/>
    <property type="evidence" value="ECO:0007669"/>
    <property type="project" value="UniProtKB-UniRule"/>
</dbReference>
<keyword evidence="10 14" id="KW-0238">DNA-binding</keyword>
<feature type="binding site" evidence="14">
    <location>
        <position position="485"/>
    </location>
    <ligand>
        <name>Mn(2+)</name>
        <dbReference type="ChEBI" id="CHEBI:29035"/>
    </ligand>
</feature>
<dbReference type="NCBIfam" id="TIGR00287">
    <property type="entry name" value="cas1"/>
    <property type="match status" value="1"/>
</dbReference>
<comment type="catalytic activity">
    <reaction evidence="12">
        <text>exonucleolytic cleavage in the 5'- to 3'-direction to yield nucleoside 3'-phosphates.</text>
        <dbReference type="EC" id="3.1.12.1"/>
    </reaction>
</comment>
<dbReference type="GO" id="GO:0003677">
    <property type="term" value="F:DNA binding"/>
    <property type="evidence" value="ECO:0007669"/>
    <property type="project" value="UniProtKB-KW"/>
</dbReference>
<evidence type="ECO:0000313" key="18">
    <source>
        <dbReference type="Proteomes" id="UP000676194"/>
    </source>
</evidence>
<dbReference type="Pfam" id="PF01930">
    <property type="entry name" value="Cas_Cas4"/>
    <property type="match status" value="1"/>
</dbReference>
<dbReference type="InterPro" id="IPR042211">
    <property type="entry name" value="CRISPR-assoc_Cas1_N"/>
</dbReference>
<keyword evidence="5" id="KW-0269">Exonuclease</keyword>
<keyword evidence="6 14" id="KW-0460">Magnesium</keyword>
<keyword evidence="8" id="KW-0411">Iron-sulfur</keyword>
<dbReference type="InterPro" id="IPR013343">
    <property type="entry name" value="CRISPR-assoc_prot_Cas4"/>
</dbReference>
<dbReference type="GO" id="GO:0051607">
    <property type="term" value="P:defense response to virus"/>
    <property type="evidence" value="ECO:0007669"/>
    <property type="project" value="UniProtKB-UniRule"/>
</dbReference>
<evidence type="ECO:0000256" key="15">
    <source>
        <dbReference type="SAM" id="MobiDB-lite"/>
    </source>
</evidence>
<feature type="region of interest" description="Disordered" evidence="15">
    <location>
        <begin position="212"/>
        <end position="234"/>
    </location>
</feature>
<feature type="binding site" evidence="14">
    <location>
        <position position="420"/>
    </location>
    <ligand>
        <name>Mn(2+)</name>
        <dbReference type="ChEBI" id="CHEBI:29035"/>
    </ligand>
</feature>
<dbReference type="InterPro" id="IPR022765">
    <property type="entry name" value="Dna2/Cas4_DUF83"/>
</dbReference>
<dbReference type="PANTHER" id="PTHR34353:SF2">
    <property type="entry name" value="CRISPR-ASSOCIATED ENDONUCLEASE CAS1 1"/>
    <property type="match status" value="1"/>
</dbReference>
<dbReference type="InterPro" id="IPR002729">
    <property type="entry name" value="CRISPR-assoc_Cas1"/>
</dbReference>
<dbReference type="HAMAP" id="MF_01470">
    <property type="entry name" value="Cas1"/>
    <property type="match status" value="1"/>
</dbReference>
<accession>A0A8E6ETJ1</accession>
<dbReference type="Pfam" id="PF01867">
    <property type="entry name" value="Cas_Cas1"/>
    <property type="match status" value="1"/>
</dbReference>
<dbReference type="NCBIfam" id="TIGR00372">
    <property type="entry name" value="cas4"/>
    <property type="match status" value="1"/>
</dbReference>
<evidence type="ECO:0000256" key="10">
    <source>
        <dbReference type="ARBA" id="ARBA00023125"/>
    </source>
</evidence>
<keyword evidence="18" id="KW-1185">Reference proteome</keyword>
<keyword evidence="9 14" id="KW-0051">Antiviral defense</keyword>
<dbReference type="KEGG" id="tsph:KIH39_14150"/>
<comment type="cofactor">
    <cofactor evidence="14">
        <name>Mg(2+)</name>
        <dbReference type="ChEBI" id="CHEBI:18420"/>
    </cofactor>
    <cofactor evidence="14">
        <name>Mn(2+)</name>
        <dbReference type="ChEBI" id="CHEBI:29035"/>
    </cofactor>
</comment>
<dbReference type="Gene3D" id="3.90.320.10">
    <property type="match status" value="1"/>
</dbReference>
<evidence type="ECO:0000256" key="3">
    <source>
        <dbReference type="ARBA" id="ARBA00022759"/>
    </source>
</evidence>
<keyword evidence="1 14" id="KW-0540">Nuclease</keyword>
<evidence type="ECO:0000256" key="7">
    <source>
        <dbReference type="ARBA" id="ARBA00023004"/>
    </source>
</evidence>
<dbReference type="InterPro" id="IPR042206">
    <property type="entry name" value="CRISPR-assoc_Cas1_C"/>
</dbReference>
<dbReference type="GO" id="GO:0046872">
    <property type="term" value="F:metal ion binding"/>
    <property type="evidence" value="ECO:0007669"/>
    <property type="project" value="UniProtKB-UniRule"/>
</dbReference>
<evidence type="ECO:0000256" key="12">
    <source>
        <dbReference type="ARBA" id="ARBA00033996"/>
    </source>
</evidence>
<organism evidence="17 18">
    <name type="scientific">Telmatocola sphagniphila</name>
    <dbReference type="NCBI Taxonomy" id="1123043"/>
    <lineage>
        <taxon>Bacteria</taxon>
        <taxon>Pseudomonadati</taxon>
        <taxon>Planctomycetota</taxon>
        <taxon>Planctomycetia</taxon>
        <taxon>Gemmatales</taxon>
        <taxon>Gemmataceae</taxon>
    </lineage>
</organism>
<comment type="function">
    <text evidence="14">CRISPR (clustered regularly interspaced short palindromic repeat), is an adaptive immune system that provides protection against mobile genetic elements (viruses, transposable elements and conjugative plasmids). CRISPR clusters contain spacers, sequences complementary to antecedent mobile elements, and target invading nucleic acids. CRISPR clusters are transcribed and processed into CRISPR RNA (crRNA). Acts as a dsDNA endonuclease. Involved in the integration of spacer DNA into the CRISPR cassette.</text>
</comment>
<dbReference type="CDD" id="cd09634">
    <property type="entry name" value="Cas1_I-II-III"/>
    <property type="match status" value="1"/>
</dbReference>
<keyword evidence="4 14" id="KW-0378">Hydrolase</keyword>
<gene>
    <name evidence="14 17" type="primary">cas1</name>
    <name evidence="17" type="ORF">KIH39_14150</name>
</gene>
<keyword evidence="2 14" id="KW-0479">Metal-binding</keyword>
<evidence type="ECO:0000256" key="1">
    <source>
        <dbReference type="ARBA" id="ARBA00022722"/>
    </source>
</evidence>
<proteinExistence type="inferred from homology"/>
<dbReference type="GO" id="GO:0051536">
    <property type="term" value="F:iron-sulfur cluster binding"/>
    <property type="evidence" value="ECO:0007669"/>
    <property type="project" value="UniProtKB-KW"/>
</dbReference>
<evidence type="ECO:0000259" key="16">
    <source>
        <dbReference type="Pfam" id="PF01930"/>
    </source>
</evidence>
<dbReference type="InterPro" id="IPR050646">
    <property type="entry name" value="Cas1"/>
</dbReference>
<comment type="subunit">
    <text evidence="13 14">Homodimer, forms a heterotetramer with a Cas2 homodimer.</text>
</comment>
<feature type="domain" description="DUF83" evidence="16">
    <location>
        <begin position="16"/>
        <end position="200"/>
    </location>
</feature>
<dbReference type="EMBL" id="CP074694">
    <property type="protein sequence ID" value="QVL30007.1"/>
    <property type="molecule type" value="Genomic_DNA"/>
</dbReference>
<dbReference type="GO" id="GO:0004519">
    <property type="term" value="F:endonuclease activity"/>
    <property type="evidence" value="ECO:0007669"/>
    <property type="project" value="UniProtKB-UniRule"/>
</dbReference>
<evidence type="ECO:0000256" key="14">
    <source>
        <dbReference type="HAMAP-Rule" id="MF_01470"/>
    </source>
</evidence>
<name>A0A8E6ETJ1_9BACT</name>
<dbReference type="PANTHER" id="PTHR34353">
    <property type="entry name" value="CRISPR-ASSOCIATED ENDONUCLEASE CAS1 1"/>
    <property type="match status" value="1"/>
</dbReference>
<dbReference type="GO" id="GO:0004527">
    <property type="term" value="F:exonuclease activity"/>
    <property type="evidence" value="ECO:0007669"/>
    <property type="project" value="UniProtKB-KW"/>
</dbReference>
<evidence type="ECO:0000256" key="5">
    <source>
        <dbReference type="ARBA" id="ARBA00022839"/>
    </source>
</evidence>
<evidence type="ECO:0000256" key="13">
    <source>
        <dbReference type="ARBA" id="ARBA00038592"/>
    </source>
</evidence>
<sequence length="593" mass="66476">MQPLPRIDDQPVPLRMLNEFTYCPRLGYLEWVQGEWADSHDTLHGEFIHRNVDREDKKAIPEAEELGEDSLHARSLRLENAELGLVALVDVLELDGGIATPVDYKRGSVPDNAEHSWEPERVQICAQGLLLRAAGYNCSEGILYYSASKRRISIPFDEPLVRRTRDLIAEFRRVAQTGQIPPPLVDSPKCPRCSLVGICLPDETRLLANLSEESLSSEDPEKEVSPSNFRPPRAALIPRSDELPLHVTEQGARLCKDGERLAIEYQGERLGSFRLIDISQVCVYGNIQMTSQALAELVDRDIPICYFTQGGYFRGITHGLSHRNVELRIRQYAVAGNPHQALIIARAFIAGKIRNCRTILRRNRRKEEEQSLDDPFGNPTGEALPPSTTQRETDGVIERLKHHASEALRAESLESLMGTEGMAAKLYFGEFAKLLKNGLHFEGRNRRPPTDPVNATLSFLYALLAKECHVALQATGFDPMLGFLHRPRYGRPSLALDLAEEFRPLIADSTALSLLNTGELSKTHFVQRAGACSLIPTGRKALLTAWERRLSGEITHPVFGYVLSYRRVIALQARLLGRFLLGEIPAYPAFKTR</sequence>
<feature type="region of interest" description="Disordered" evidence="15">
    <location>
        <begin position="366"/>
        <end position="392"/>
    </location>
</feature>
<keyword evidence="11 14" id="KW-0464">Manganese</keyword>
<dbReference type="RefSeq" id="WP_213493889.1">
    <property type="nucleotide sequence ID" value="NZ_CP074694.1"/>
</dbReference>
<dbReference type="Proteomes" id="UP000676194">
    <property type="component" value="Chromosome"/>
</dbReference>
<evidence type="ECO:0000256" key="8">
    <source>
        <dbReference type="ARBA" id="ARBA00023014"/>
    </source>
</evidence>
<keyword evidence="7" id="KW-0408">Iron</keyword>
<dbReference type="EC" id="3.1.-.-" evidence="14"/>
<evidence type="ECO:0000256" key="11">
    <source>
        <dbReference type="ARBA" id="ARBA00023211"/>
    </source>
</evidence>
<keyword evidence="3 14" id="KW-0255">Endonuclease</keyword>
<evidence type="ECO:0000256" key="4">
    <source>
        <dbReference type="ARBA" id="ARBA00022801"/>
    </source>
</evidence>
<evidence type="ECO:0000256" key="6">
    <source>
        <dbReference type="ARBA" id="ARBA00022842"/>
    </source>
</evidence>
<dbReference type="InterPro" id="IPR011604">
    <property type="entry name" value="PDDEXK-like_dom_sf"/>
</dbReference>
<comment type="similarity">
    <text evidence="14">Belongs to the CRISPR-associated endonuclease Cas1 family.</text>
</comment>